<dbReference type="InterPro" id="IPR014985">
    <property type="entry name" value="WbqC"/>
</dbReference>
<accession>A0A1W2HAZ2</accession>
<sequence length="238" mass="27983">MKNITAIMQPYFFPYLGYFQLINASDIFILLDDVQYIRHGWVNRNRVLKPEGEWQYIIVPIKEISRDTLIRDVQIDESKDWKGLILRQMAHYKKKAPFYKETIDLVDECFQINQNSLSLFNFETVKLISAYLEIKTNMLVSSQMDLDYSSISVAGEWGLEICHQLEAEQYINPIGGKALFDPIKFQQKGIDLKFHLIDDIKYKVGWKNNFVPNLSIIDVLMFNSLEKVNEMLHDFKLL</sequence>
<keyword evidence="2" id="KW-1185">Reference proteome</keyword>
<dbReference type="AlphaFoldDB" id="A0A1W2HAZ2"/>
<dbReference type="OrthoDB" id="3611744at2"/>
<protein>
    <submittedName>
        <fullName evidence="1">WbqC-like protein family protein</fullName>
    </submittedName>
</protein>
<reference evidence="2" key="1">
    <citation type="submission" date="2017-04" db="EMBL/GenBank/DDBJ databases">
        <authorList>
            <person name="Varghese N."/>
            <person name="Submissions S."/>
        </authorList>
    </citation>
    <scope>NUCLEOTIDE SEQUENCE [LARGE SCALE GENOMIC DNA]</scope>
    <source>
        <strain evidence="2">DSM 16537</strain>
    </source>
</reference>
<dbReference type="Pfam" id="PF08889">
    <property type="entry name" value="WbqC"/>
    <property type="match status" value="1"/>
</dbReference>
<dbReference type="STRING" id="758820.SAMN00777080_4739"/>
<evidence type="ECO:0000313" key="1">
    <source>
        <dbReference type="EMBL" id="SMD46060.1"/>
    </source>
</evidence>
<dbReference type="RefSeq" id="WP_084123005.1">
    <property type="nucleotide sequence ID" value="NZ_LT838813.1"/>
</dbReference>
<organism evidence="1 2">
    <name type="scientific">Aquiflexum balticum DSM 16537</name>
    <dbReference type="NCBI Taxonomy" id="758820"/>
    <lineage>
        <taxon>Bacteria</taxon>
        <taxon>Pseudomonadati</taxon>
        <taxon>Bacteroidota</taxon>
        <taxon>Cytophagia</taxon>
        <taxon>Cytophagales</taxon>
        <taxon>Cyclobacteriaceae</taxon>
        <taxon>Aquiflexum</taxon>
    </lineage>
</organism>
<proteinExistence type="predicted"/>
<dbReference type="Proteomes" id="UP000192333">
    <property type="component" value="Chromosome I"/>
</dbReference>
<name>A0A1W2HAZ2_9BACT</name>
<gene>
    <name evidence="1" type="ORF">SAMN00777080_4739</name>
</gene>
<evidence type="ECO:0000313" key="2">
    <source>
        <dbReference type="Proteomes" id="UP000192333"/>
    </source>
</evidence>
<dbReference type="EMBL" id="LT838813">
    <property type="protein sequence ID" value="SMD46060.1"/>
    <property type="molecule type" value="Genomic_DNA"/>
</dbReference>